<keyword evidence="7" id="KW-1185">Reference proteome</keyword>
<dbReference type="EC" id="7.6.2.9" evidence="4"/>
<dbReference type="Gene3D" id="3.40.50.300">
    <property type="entry name" value="P-loop containing nucleotide triphosphate hydrolases"/>
    <property type="match status" value="1"/>
</dbReference>
<organism evidence="6 7">
    <name type="scientific">Calderihabitans maritimus</name>
    <dbReference type="NCBI Taxonomy" id="1246530"/>
    <lineage>
        <taxon>Bacteria</taxon>
        <taxon>Bacillati</taxon>
        <taxon>Bacillota</taxon>
        <taxon>Clostridia</taxon>
        <taxon>Neomoorellales</taxon>
        <taxon>Calderihabitantaceae</taxon>
        <taxon>Calderihabitans</taxon>
    </lineage>
</organism>
<dbReference type="PROSITE" id="PS50893">
    <property type="entry name" value="ABC_TRANSPORTER_2"/>
    <property type="match status" value="1"/>
</dbReference>
<dbReference type="InterPro" id="IPR027417">
    <property type="entry name" value="P-loop_NTPase"/>
</dbReference>
<evidence type="ECO:0000259" key="5">
    <source>
        <dbReference type="PROSITE" id="PS50893"/>
    </source>
</evidence>
<evidence type="ECO:0000256" key="4">
    <source>
        <dbReference type="ARBA" id="ARBA00066388"/>
    </source>
</evidence>
<dbReference type="Pfam" id="PF00005">
    <property type="entry name" value="ABC_tran"/>
    <property type="match status" value="1"/>
</dbReference>
<dbReference type="AlphaFoldDB" id="A0A1Z5HWA3"/>
<dbReference type="GO" id="GO:0005524">
    <property type="term" value="F:ATP binding"/>
    <property type="evidence" value="ECO:0007669"/>
    <property type="project" value="UniProtKB-KW"/>
</dbReference>
<dbReference type="CDD" id="cd03293">
    <property type="entry name" value="ABC_NrtD_SsuB_transporters"/>
    <property type="match status" value="1"/>
</dbReference>
<evidence type="ECO:0000256" key="1">
    <source>
        <dbReference type="ARBA" id="ARBA00022448"/>
    </source>
</evidence>
<keyword evidence="3" id="KW-0067">ATP-binding</keyword>
<dbReference type="InterPro" id="IPR003593">
    <property type="entry name" value="AAA+_ATPase"/>
</dbReference>
<dbReference type="GO" id="GO:0016887">
    <property type="term" value="F:ATP hydrolysis activity"/>
    <property type="evidence" value="ECO:0007669"/>
    <property type="project" value="InterPro"/>
</dbReference>
<gene>
    <name evidence="6" type="ORF">KKC1_28160</name>
</gene>
<evidence type="ECO:0000256" key="2">
    <source>
        <dbReference type="ARBA" id="ARBA00022741"/>
    </source>
</evidence>
<dbReference type="FunFam" id="3.40.50.300:FF:000425">
    <property type="entry name" value="Probable ABC transporter, ATP-binding subunit"/>
    <property type="match status" value="1"/>
</dbReference>
<dbReference type="PANTHER" id="PTHR42788:SF13">
    <property type="entry name" value="ALIPHATIC SULFONATES IMPORT ATP-BINDING PROTEIN SSUB"/>
    <property type="match status" value="1"/>
</dbReference>
<evidence type="ECO:0000313" key="7">
    <source>
        <dbReference type="Proteomes" id="UP000197032"/>
    </source>
</evidence>
<sequence>MGSKTKILVENVSKVFTNSKGEEQPALREVNLEVREGEFLCLLGPSGCGKSTLLNLVAGFDQPSSGRVLIDGEVVTGPKPRYIAIFQNYGLFPWRTVLGNVEYGLEAKGVSRSRRREIAKEYIRLVGLEKFINSHPHELSGGMQQRVAIARALAVDPEVILMDEPFGALDAMTRLKMQEEIERIWQEKNKTIIFVTHDIEEAVYLADRIVVMTSHPGRIKSIIPVAIGRPRDRTSYDFFQVRDTIYKEFSLKRETSLDYYI</sequence>
<dbReference type="PANTHER" id="PTHR42788">
    <property type="entry name" value="TAURINE IMPORT ATP-BINDING PROTEIN-RELATED"/>
    <property type="match status" value="1"/>
</dbReference>
<evidence type="ECO:0000256" key="3">
    <source>
        <dbReference type="ARBA" id="ARBA00022840"/>
    </source>
</evidence>
<protein>
    <recommendedName>
        <fullName evidence="4">ABC-type quaternary amine transporter</fullName>
        <ecNumber evidence="4">7.6.2.9</ecNumber>
    </recommendedName>
</protein>
<accession>A0A1Z5HWA3</accession>
<dbReference type="RefSeq" id="WP_238134306.1">
    <property type="nucleotide sequence ID" value="NZ_BDGJ01000168.1"/>
</dbReference>
<evidence type="ECO:0000313" key="6">
    <source>
        <dbReference type="EMBL" id="GAW93688.1"/>
    </source>
</evidence>
<dbReference type="InterPro" id="IPR050166">
    <property type="entry name" value="ABC_transporter_ATP-bind"/>
</dbReference>
<reference evidence="7" key="1">
    <citation type="journal article" date="2017" name="Appl. Environ. Microbiol.">
        <title>Genomic analysis of Calderihabitans maritimus KKC1, a thermophilic hydrogenogenic carboxydotrophic bacterium isolated from marine sediment.</title>
        <authorList>
            <person name="Omae K."/>
            <person name="Yoneda Y."/>
            <person name="Fukuyama Y."/>
            <person name="Yoshida T."/>
            <person name="Sako Y."/>
        </authorList>
    </citation>
    <scope>NUCLEOTIDE SEQUENCE [LARGE SCALE GENOMIC DNA]</scope>
    <source>
        <strain evidence="7">KKC1</strain>
    </source>
</reference>
<feature type="domain" description="ABC transporter" evidence="5">
    <location>
        <begin position="7"/>
        <end position="239"/>
    </location>
</feature>
<dbReference type="PROSITE" id="PS00211">
    <property type="entry name" value="ABC_TRANSPORTER_1"/>
    <property type="match status" value="1"/>
</dbReference>
<dbReference type="InterPro" id="IPR017871">
    <property type="entry name" value="ABC_transporter-like_CS"/>
</dbReference>
<dbReference type="Proteomes" id="UP000197032">
    <property type="component" value="Unassembled WGS sequence"/>
</dbReference>
<dbReference type="EMBL" id="BDGJ01000168">
    <property type="protein sequence ID" value="GAW93688.1"/>
    <property type="molecule type" value="Genomic_DNA"/>
</dbReference>
<dbReference type="GO" id="GO:0015418">
    <property type="term" value="F:ABC-type quaternary ammonium compound transporting activity"/>
    <property type="evidence" value="ECO:0007669"/>
    <property type="project" value="UniProtKB-EC"/>
</dbReference>
<keyword evidence="1" id="KW-0813">Transport</keyword>
<dbReference type="SUPFAM" id="SSF52540">
    <property type="entry name" value="P-loop containing nucleoside triphosphate hydrolases"/>
    <property type="match status" value="1"/>
</dbReference>
<name>A0A1Z5HWA3_9FIRM</name>
<proteinExistence type="predicted"/>
<dbReference type="SMART" id="SM00382">
    <property type="entry name" value="AAA"/>
    <property type="match status" value="1"/>
</dbReference>
<dbReference type="InterPro" id="IPR003439">
    <property type="entry name" value="ABC_transporter-like_ATP-bd"/>
</dbReference>
<keyword evidence="2" id="KW-0547">Nucleotide-binding</keyword>
<comment type="caution">
    <text evidence="6">The sequence shown here is derived from an EMBL/GenBank/DDBJ whole genome shotgun (WGS) entry which is preliminary data.</text>
</comment>